<dbReference type="Pfam" id="PF24817">
    <property type="entry name" value="WD40_WDHD1_1st"/>
    <property type="match status" value="1"/>
</dbReference>
<feature type="repeat" description="WD" evidence="5">
    <location>
        <begin position="134"/>
        <end position="167"/>
    </location>
</feature>
<evidence type="ECO:0000256" key="4">
    <source>
        <dbReference type="ARBA" id="ARBA00023242"/>
    </source>
</evidence>
<evidence type="ECO:0000256" key="3">
    <source>
        <dbReference type="ARBA" id="ARBA00022737"/>
    </source>
</evidence>
<gene>
    <name evidence="10" type="ORF">ACHHYP_15577</name>
</gene>
<feature type="domain" description="WDHD1 first WD40" evidence="9">
    <location>
        <begin position="25"/>
        <end position="309"/>
    </location>
</feature>
<evidence type="ECO:0000313" key="10">
    <source>
        <dbReference type="EMBL" id="OQR82755.1"/>
    </source>
</evidence>
<dbReference type="STRING" id="1202772.A0A1V9YAJ9"/>
<feature type="compositionally biased region" description="Acidic residues" evidence="6">
    <location>
        <begin position="837"/>
        <end position="850"/>
    </location>
</feature>
<evidence type="ECO:0000259" key="9">
    <source>
        <dbReference type="Pfam" id="PF24817"/>
    </source>
</evidence>
<feature type="region of interest" description="Disordered" evidence="6">
    <location>
        <begin position="806"/>
        <end position="909"/>
    </location>
</feature>
<dbReference type="GO" id="GO:0006281">
    <property type="term" value="P:DNA repair"/>
    <property type="evidence" value="ECO:0007669"/>
    <property type="project" value="TreeGrafter"/>
</dbReference>
<dbReference type="SUPFAM" id="SSF50978">
    <property type="entry name" value="WD40 repeat-like"/>
    <property type="match status" value="1"/>
</dbReference>
<sequence length="909" mass="97302">MRVGRCVSLSIHAPGVGDLDVLPGGIAVTSGEDGYVRFTDLAELKELKTMRLESDDGTIPSIAVGGNDLFVATSDNYVLNRYVLGAKPKFEGCFLRCTEDIKHIACSQSYVAVVSEDTQSRVVFRANMERLLILQGHKEVVKSIAIDPLETYVATTGADNTVQIFDIAHIDDDTVEVPALKSLPLQYQSGMKNDDVLCRIAWQPGQGHLLAVPLRMNTLGLIARDSWALVHKLVFPTADGIFNSDINVVAFSPNGRYVAAASMARQIFVWSTSSQVCVSVFEVDDSVLGLAWLVDANGFAVLTAAGSVGYAANVVPDAFESGVPSATVTAAPPTAVTAPSTVVAVAAPAPVAAPVPKATEGSVIDTDDEHDMQVNAIKRSFGFGEDMTVLPPAADEVASPTLSPRAALPAHVSPLVFAKPLAPPFQSGAVLSGPVTLLAWSPLGEIERLPSTEDHLIQVTFADKNRRGFKFADSYGFVMAAFDAAGALFASPKAEDEPSVLFYRRFESWAANASWHAALPIDEDALCVATTDAFCAVATSLNVVRVYTTAGVPYGAFSLGARVLTMAAAGPYLAVITQPSRDASLEFALYVLPFSRHRPRLAVVARGPLPLTPHSELKWLGFNDAHMLFALDGAGLLHVLAHGMGGQWAPVGSPGVHVFALGFLRDSLLYIPLPEDVTVPRLARKNRPVPSTFALGTAPEFMDKSTVRLYPYYKVAHAAFEEELLGTASAGLVPDQAAMDKQLIVLFKDACTTDQPARALDLAKCLQLEKSHLIAHKVAMHFGMRQLAAQLEALYDRMFEADEVAMEAPPRPATPPPTRVRDFMPPLKQLRPVAPPPEEEAEAAADEQEEAAATAKAPVTPPPGPAPMRTNPFFKGTQDAKRKAAPGSLDTLKSPPPKKKADRLFVRKV</sequence>
<feature type="repeat" description="WD" evidence="5">
    <location>
        <begin position="246"/>
        <end position="280"/>
    </location>
</feature>
<dbReference type="PANTHER" id="PTHR19932">
    <property type="entry name" value="WD REPEAT AND HMG-BOX DNA BINDING PROTEIN"/>
    <property type="match status" value="1"/>
</dbReference>
<dbReference type="InterPro" id="IPR057646">
    <property type="entry name" value="WD40_WDHD1_1st"/>
</dbReference>
<accession>A0A1V9YAJ9</accession>
<dbReference type="Pfam" id="PF20946">
    <property type="entry name" value="Ctf4_C"/>
    <property type="match status" value="1"/>
</dbReference>
<evidence type="ECO:0000259" key="8">
    <source>
        <dbReference type="Pfam" id="PF20946"/>
    </source>
</evidence>
<proteinExistence type="predicted"/>
<feature type="domain" description="WDHD1/CFT4 second beta-propeller" evidence="7">
    <location>
        <begin position="424"/>
        <end position="692"/>
    </location>
</feature>
<dbReference type="Proteomes" id="UP000243579">
    <property type="component" value="Unassembled WGS sequence"/>
</dbReference>
<dbReference type="InterPro" id="IPR022100">
    <property type="entry name" value="WDHD1/CFT4_beta-prop_2nd"/>
</dbReference>
<comment type="subcellular location">
    <subcellularLocation>
        <location evidence="1">Nucleus</location>
    </subcellularLocation>
</comment>
<dbReference type="InterPro" id="IPR036322">
    <property type="entry name" value="WD40_repeat_dom_sf"/>
</dbReference>
<protein>
    <submittedName>
        <fullName evidence="10">Uncharacterized protein</fullName>
    </submittedName>
</protein>
<dbReference type="PROSITE" id="PS50082">
    <property type="entry name" value="WD_REPEATS_2"/>
    <property type="match status" value="2"/>
</dbReference>
<dbReference type="InterPro" id="IPR015943">
    <property type="entry name" value="WD40/YVTN_repeat-like_dom_sf"/>
</dbReference>
<feature type="domain" description="WDHD1/CFT4 helical bundle" evidence="8">
    <location>
        <begin position="735"/>
        <end position="800"/>
    </location>
</feature>
<evidence type="ECO:0000256" key="5">
    <source>
        <dbReference type="PROSITE-ProRule" id="PRU00221"/>
    </source>
</evidence>
<feature type="compositionally biased region" description="Pro residues" evidence="6">
    <location>
        <begin position="809"/>
        <end position="818"/>
    </location>
</feature>
<keyword evidence="11" id="KW-1185">Reference proteome</keyword>
<dbReference type="SMART" id="SM00320">
    <property type="entry name" value="WD40"/>
    <property type="match status" value="3"/>
</dbReference>
<evidence type="ECO:0000256" key="6">
    <source>
        <dbReference type="SAM" id="MobiDB-lite"/>
    </source>
</evidence>
<evidence type="ECO:0000256" key="2">
    <source>
        <dbReference type="ARBA" id="ARBA00022574"/>
    </source>
</evidence>
<dbReference type="PROSITE" id="PS50294">
    <property type="entry name" value="WD_REPEATS_REGION"/>
    <property type="match status" value="1"/>
</dbReference>
<dbReference type="PANTHER" id="PTHR19932:SF10">
    <property type="entry name" value="WD REPEAT AND HMG-BOX DNA-BINDING PROTEIN 1"/>
    <property type="match status" value="1"/>
</dbReference>
<dbReference type="OrthoDB" id="427368at2759"/>
<name>A0A1V9YAJ9_ACHHY</name>
<reference evidence="10 11" key="1">
    <citation type="journal article" date="2014" name="Genome Biol. Evol.">
        <title>The secreted proteins of Achlya hypogyna and Thraustotheca clavata identify the ancestral oomycete secretome and reveal gene acquisitions by horizontal gene transfer.</title>
        <authorList>
            <person name="Misner I."/>
            <person name="Blouin N."/>
            <person name="Leonard G."/>
            <person name="Richards T.A."/>
            <person name="Lane C.E."/>
        </authorList>
    </citation>
    <scope>NUCLEOTIDE SEQUENCE [LARGE SCALE GENOMIC DNA]</scope>
    <source>
        <strain evidence="10 11">ATCC 48635</strain>
    </source>
</reference>
<evidence type="ECO:0000256" key="1">
    <source>
        <dbReference type="ARBA" id="ARBA00004123"/>
    </source>
</evidence>
<keyword evidence="2 5" id="KW-0853">WD repeat</keyword>
<keyword evidence="4" id="KW-0539">Nucleus</keyword>
<dbReference type="GO" id="GO:0000278">
    <property type="term" value="P:mitotic cell cycle"/>
    <property type="evidence" value="ECO:0007669"/>
    <property type="project" value="TreeGrafter"/>
</dbReference>
<dbReference type="GO" id="GO:0003682">
    <property type="term" value="F:chromatin binding"/>
    <property type="evidence" value="ECO:0007669"/>
    <property type="project" value="TreeGrafter"/>
</dbReference>
<dbReference type="Gene3D" id="2.130.10.10">
    <property type="entry name" value="YVTN repeat-like/Quinoprotein amine dehydrogenase"/>
    <property type="match status" value="2"/>
</dbReference>
<dbReference type="InterPro" id="IPR048591">
    <property type="entry name" value="WDHD1/CFT4_hel"/>
</dbReference>
<comment type="caution">
    <text evidence="10">The sequence shown here is derived from an EMBL/GenBank/DDBJ whole genome shotgun (WGS) entry which is preliminary data.</text>
</comment>
<dbReference type="Pfam" id="PF12341">
    <property type="entry name" value="Mcl1_mid"/>
    <property type="match status" value="1"/>
</dbReference>
<dbReference type="AlphaFoldDB" id="A0A1V9YAJ9"/>
<dbReference type="GO" id="GO:0043596">
    <property type="term" value="C:nuclear replication fork"/>
    <property type="evidence" value="ECO:0007669"/>
    <property type="project" value="TreeGrafter"/>
</dbReference>
<dbReference type="EMBL" id="JNBR01002420">
    <property type="protein sequence ID" value="OQR82755.1"/>
    <property type="molecule type" value="Genomic_DNA"/>
</dbReference>
<dbReference type="GO" id="GO:0006261">
    <property type="term" value="P:DNA-templated DNA replication"/>
    <property type="evidence" value="ECO:0007669"/>
    <property type="project" value="TreeGrafter"/>
</dbReference>
<evidence type="ECO:0000313" key="11">
    <source>
        <dbReference type="Proteomes" id="UP000243579"/>
    </source>
</evidence>
<evidence type="ECO:0000259" key="7">
    <source>
        <dbReference type="Pfam" id="PF12341"/>
    </source>
</evidence>
<organism evidence="10 11">
    <name type="scientific">Achlya hypogyna</name>
    <name type="common">Oomycete</name>
    <name type="synonym">Protoachlya hypogyna</name>
    <dbReference type="NCBI Taxonomy" id="1202772"/>
    <lineage>
        <taxon>Eukaryota</taxon>
        <taxon>Sar</taxon>
        <taxon>Stramenopiles</taxon>
        <taxon>Oomycota</taxon>
        <taxon>Saprolegniomycetes</taxon>
        <taxon>Saprolegniales</taxon>
        <taxon>Achlyaceae</taxon>
        <taxon>Achlya</taxon>
    </lineage>
</organism>
<dbReference type="InterPro" id="IPR001680">
    <property type="entry name" value="WD40_rpt"/>
</dbReference>
<keyword evidence="3" id="KW-0677">Repeat</keyword>